<keyword evidence="2" id="KW-0472">Membrane</keyword>
<keyword evidence="5" id="KW-1185">Reference proteome</keyword>
<evidence type="ECO:0000256" key="1">
    <source>
        <dbReference type="SAM" id="MobiDB-lite"/>
    </source>
</evidence>
<feature type="transmembrane region" description="Helical" evidence="2">
    <location>
        <begin position="17"/>
        <end position="36"/>
    </location>
</feature>
<feature type="region of interest" description="Disordered" evidence="1">
    <location>
        <begin position="40"/>
        <end position="68"/>
    </location>
</feature>
<proteinExistence type="predicted"/>
<dbReference type="KEGG" id="lrs:PX52LOC_06767"/>
<protein>
    <submittedName>
        <fullName evidence="4">PilZ domain-containing protein</fullName>
    </submittedName>
</protein>
<dbReference type="SUPFAM" id="SSF141371">
    <property type="entry name" value="PilZ domain-like"/>
    <property type="match status" value="1"/>
</dbReference>
<dbReference type="Proteomes" id="UP000324974">
    <property type="component" value="Chromosome"/>
</dbReference>
<dbReference type="InterPro" id="IPR009875">
    <property type="entry name" value="PilZ_domain"/>
</dbReference>
<feature type="compositionally biased region" description="Basic and acidic residues" evidence="1">
    <location>
        <begin position="47"/>
        <end position="68"/>
    </location>
</feature>
<sequence>MFATLLLAFDWVEYQPYLPYFVGCVVAICVFSFYVGRRVGSKHSRKNGPDEHRPTGSDPGDEKAFGDRRTTVRREGQPVPVHLSSPAFHGETRSGWVLDRSTGGVRVTLDSPVAPGTAMQLLAQNAPDTTPWVTAIVRSCKPIGKRYELGCEFETTPPWSVLLLFG</sequence>
<keyword evidence="2" id="KW-1133">Transmembrane helix</keyword>
<organism evidence="4 5">
    <name type="scientific">Limnoglobus roseus</name>
    <dbReference type="NCBI Taxonomy" id="2598579"/>
    <lineage>
        <taxon>Bacteria</taxon>
        <taxon>Pseudomonadati</taxon>
        <taxon>Planctomycetota</taxon>
        <taxon>Planctomycetia</taxon>
        <taxon>Gemmatales</taxon>
        <taxon>Gemmataceae</taxon>
        <taxon>Limnoglobus</taxon>
    </lineage>
</organism>
<reference evidence="5" key="1">
    <citation type="submission" date="2019-08" db="EMBL/GenBank/DDBJ databases">
        <title>Limnoglobus roseus gen. nov., sp. nov., a novel freshwater planctomycete with a giant genome from the family Gemmataceae.</title>
        <authorList>
            <person name="Kulichevskaya I.S."/>
            <person name="Naumoff D.G."/>
            <person name="Miroshnikov K."/>
            <person name="Ivanova A."/>
            <person name="Philippov D.A."/>
            <person name="Hakobyan A."/>
            <person name="Rijpstra I.C."/>
            <person name="Sinninghe Damste J.S."/>
            <person name="Liesack W."/>
            <person name="Dedysh S.N."/>
        </authorList>
    </citation>
    <scope>NUCLEOTIDE SEQUENCE [LARGE SCALE GENOMIC DNA]</scope>
    <source>
        <strain evidence="5">PX52</strain>
    </source>
</reference>
<accession>A0A5C1AS23</accession>
<dbReference type="GO" id="GO:0035438">
    <property type="term" value="F:cyclic-di-GMP binding"/>
    <property type="evidence" value="ECO:0007669"/>
    <property type="project" value="InterPro"/>
</dbReference>
<evidence type="ECO:0000313" key="4">
    <source>
        <dbReference type="EMBL" id="QEL19688.1"/>
    </source>
</evidence>
<name>A0A5C1AS23_9BACT</name>
<dbReference type="Pfam" id="PF07238">
    <property type="entry name" value="PilZ"/>
    <property type="match status" value="1"/>
</dbReference>
<feature type="domain" description="PilZ" evidence="3">
    <location>
        <begin position="68"/>
        <end position="155"/>
    </location>
</feature>
<evidence type="ECO:0000259" key="3">
    <source>
        <dbReference type="Pfam" id="PF07238"/>
    </source>
</evidence>
<dbReference type="OrthoDB" id="287302at2"/>
<dbReference type="RefSeq" id="WP_149114053.1">
    <property type="nucleotide sequence ID" value="NZ_CP042425.1"/>
</dbReference>
<gene>
    <name evidence="4" type="ORF">PX52LOC_06767</name>
</gene>
<dbReference type="EMBL" id="CP042425">
    <property type="protein sequence ID" value="QEL19688.1"/>
    <property type="molecule type" value="Genomic_DNA"/>
</dbReference>
<keyword evidence="2" id="KW-0812">Transmembrane</keyword>
<dbReference type="AlphaFoldDB" id="A0A5C1AS23"/>
<evidence type="ECO:0000313" key="5">
    <source>
        <dbReference type="Proteomes" id="UP000324974"/>
    </source>
</evidence>
<evidence type="ECO:0000256" key="2">
    <source>
        <dbReference type="SAM" id="Phobius"/>
    </source>
</evidence>